<sequence>MKKAFLFDLDDAVYPARSVADDMYNDLFSLLKQYVSSDVFENIREDILTTPFQHVADCYALEKELKDAGMNICLNMDYDGPMKTFDDFDLAKDNAAEKAKCQSSAMSRRARKQFAKGTASRNLVGTSGINLAKAFPKNHN</sequence>
<organism evidence="1 2">
    <name type="scientific">Mucilaginibacter gynuensis</name>
    <dbReference type="NCBI Taxonomy" id="1302236"/>
    <lineage>
        <taxon>Bacteria</taxon>
        <taxon>Pseudomonadati</taxon>
        <taxon>Bacteroidota</taxon>
        <taxon>Sphingobacteriia</taxon>
        <taxon>Sphingobacteriales</taxon>
        <taxon>Sphingobacteriaceae</taxon>
        <taxon>Mucilaginibacter</taxon>
    </lineage>
</organism>
<reference evidence="2" key="1">
    <citation type="journal article" date="2019" name="Int. J. Syst. Evol. Microbiol.">
        <title>The Global Catalogue of Microorganisms (GCM) 10K type strain sequencing project: providing services to taxonomists for standard genome sequencing and annotation.</title>
        <authorList>
            <consortium name="The Broad Institute Genomics Platform"/>
            <consortium name="The Broad Institute Genome Sequencing Center for Infectious Disease"/>
            <person name="Wu L."/>
            <person name="Ma J."/>
        </authorList>
    </citation>
    <scope>NUCLEOTIDE SEQUENCE [LARGE SCALE GENOMIC DNA]</scope>
    <source>
        <strain evidence="2">JCM 17705</strain>
    </source>
</reference>
<evidence type="ECO:0008006" key="3">
    <source>
        <dbReference type="Google" id="ProtNLM"/>
    </source>
</evidence>
<dbReference type="Proteomes" id="UP001500582">
    <property type="component" value="Unassembled WGS sequence"/>
</dbReference>
<comment type="caution">
    <text evidence="1">The sequence shown here is derived from an EMBL/GenBank/DDBJ whole genome shotgun (WGS) entry which is preliminary data.</text>
</comment>
<protein>
    <recommendedName>
        <fullName evidence="3">Hydrolase of the HAD superfamily</fullName>
    </recommendedName>
</protein>
<dbReference type="EMBL" id="BAABFT010000009">
    <property type="protein sequence ID" value="GAA4328972.1"/>
    <property type="molecule type" value="Genomic_DNA"/>
</dbReference>
<evidence type="ECO:0000313" key="1">
    <source>
        <dbReference type="EMBL" id="GAA4328972.1"/>
    </source>
</evidence>
<dbReference type="RefSeq" id="WP_345212265.1">
    <property type="nucleotide sequence ID" value="NZ_BAABFT010000009.1"/>
</dbReference>
<gene>
    <name evidence="1" type="ORF">GCM10023149_33310</name>
</gene>
<name>A0ABP8GS20_9SPHI</name>
<accession>A0ABP8GS20</accession>
<keyword evidence="2" id="KW-1185">Reference proteome</keyword>
<proteinExistence type="predicted"/>
<evidence type="ECO:0000313" key="2">
    <source>
        <dbReference type="Proteomes" id="UP001500582"/>
    </source>
</evidence>